<dbReference type="AlphaFoldDB" id="A0A7S4P369"/>
<dbReference type="Gene3D" id="1.10.287.110">
    <property type="entry name" value="DnaJ domain"/>
    <property type="match status" value="1"/>
</dbReference>
<dbReference type="InterPro" id="IPR036869">
    <property type="entry name" value="J_dom_sf"/>
</dbReference>
<evidence type="ECO:0000259" key="3">
    <source>
        <dbReference type="PROSITE" id="PS50076"/>
    </source>
</evidence>
<sequence>MMKLGPLRCSNSLVSMLALLFLLQSTEELRETASGLYERRGVKYSAPLLQPPSWAVDRDTKCWAGKSFYSTRGLVARLRGGWGIGNERYYELLGLKKMDVPSPTEVKKAYHKMALKWHPDRHPSNKELADKKFKEIQEAYDVLSDPAKRDAYDAYGEGGVKGQAQGSEQDHEYEEFETSFAEFGRRFRHSFSSPMNFQFKHPWNVKRLVERKLVVTLEELFHGGKRMEKTSVYHLDPGTGFAVPVDKTFTIDIKRGWKEGTRITFEDDEGLQSVCFVLKEKSHEFFKRIENDLIYVCELSKKEAKEGVNVTIPTIDGEGVRLRIRPNSKMVNIEKQKVIENKGMYVKGGMNRGKLIVKFKVRGWFARKVVKPCAQAAGKVVRFAAAGGICFLVLRHPLRILRLLWILSTQLLLISSLLNLYT</sequence>
<dbReference type="Gene3D" id="2.60.260.20">
    <property type="entry name" value="Urease metallochaperone UreE, N-terminal domain"/>
    <property type="match status" value="2"/>
</dbReference>
<keyword evidence="2" id="KW-0732">Signal</keyword>
<evidence type="ECO:0000256" key="1">
    <source>
        <dbReference type="ARBA" id="ARBA00023186"/>
    </source>
</evidence>
<dbReference type="GO" id="GO:0006457">
    <property type="term" value="P:protein folding"/>
    <property type="evidence" value="ECO:0007669"/>
    <property type="project" value="InterPro"/>
</dbReference>
<dbReference type="PANTHER" id="PTHR24078">
    <property type="entry name" value="DNAJ HOMOLOG SUBFAMILY C MEMBER"/>
    <property type="match status" value="1"/>
</dbReference>
<evidence type="ECO:0000313" key="4">
    <source>
        <dbReference type="EMBL" id="CAE2322113.1"/>
    </source>
</evidence>
<dbReference type="GO" id="GO:0051082">
    <property type="term" value="F:unfolded protein binding"/>
    <property type="evidence" value="ECO:0007669"/>
    <property type="project" value="InterPro"/>
</dbReference>
<feature type="chain" id="PRO_5031470769" description="J domain-containing protein" evidence="2">
    <location>
        <begin position="29"/>
        <end position="422"/>
    </location>
</feature>
<dbReference type="CDD" id="cd06257">
    <property type="entry name" value="DnaJ"/>
    <property type="match status" value="1"/>
</dbReference>
<dbReference type="InterPro" id="IPR001623">
    <property type="entry name" value="DnaJ_domain"/>
</dbReference>
<name>A0A7S4P369_GUITH</name>
<feature type="domain" description="J" evidence="3">
    <location>
        <begin position="88"/>
        <end position="156"/>
    </location>
</feature>
<dbReference type="Pfam" id="PF00226">
    <property type="entry name" value="DnaJ"/>
    <property type="match status" value="1"/>
</dbReference>
<dbReference type="GO" id="GO:0005829">
    <property type="term" value="C:cytosol"/>
    <property type="evidence" value="ECO:0007669"/>
    <property type="project" value="TreeGrafter"/>
</dbReference>
<dbReference type="SMART" id="SM00271">
    <property type="entry name" value="DnaJ"/>
    <property type="match status" value="1"/>
</dbReference>
<feature type="signal peptide" evidence="2">
    <location>
        <begin position="1"/>
        <end position="28"/>
    </location>
</feature>
<dbReference type="PROSITE" id="PS00636">
    <property type="entry name" value="DNAJ_1"/>
    <property type="match status" value="1"/>
</dbReference>
<dbReference type="GO" id="GO:0051087">
    <property type="term" value="F:protein-folding chaperone binding"/>
    <property type="evidence" value="ECO:0007669"/>
    <property type="project" value="TreeGrafter"/>
</dbReference>
<dbReference type="PRINTS" id="PR00625">
    <property type="entry name" value="JDOMAIN"/>
</dbReference>
<dbReference type="InterPro" id="IPR002939">
    <property type="entry name" value="DnaJ_C"/>
</dbReference>
<evidence type="ECO:0000256" key="2">
    <source>
        <dbReference type="SAM" id="SignalP"/>
    </source>
</evidence>
<dbReference type="InterPro" id="IPR008971">
    <property type="entry name" value="HSP40/DnaJ_pept-bd"/>
</dbReference>
<dbReference type="SUPFAM" id="SSF46565">
    <property type="entry name" value="Chaperone J-domain"/>
    <property type="match status" value="1"/>
</dbReference>
<reference evidence="4" key="1">
    <citation type="submission" date="2021-01" db="EMBL/GenBank/DDBJ databases">
        <authorList>
            <person name="Corre E."/>
            <person name="Pelletier E."/>
            <person name="Niang G."/>
            <person name="Scheremetjew M."/>
            <person name="Finn R."/>
            <person name="Kale V."/>
            <person name="Holt S."/>
            <person name="Cochrane G."/>
            <person name="Meng A."/>
            <person name="Brown T."/>
            <person name="Cohen L."/>
        </authorList>
    </citation>
    <scope>NUCLEOTIDE SEQUENCE</scope>
    <source>
        <strain evidence="4">CCMP 2712</strain>
    </source>
</reference>
<organism evidence="4">
    <name type="scientific">Guillardia theta</name>
    <name type="common">Cryptophyte</name>
    <name type="synonym">Cryptomonas phi</name>
    <dbReference type="NCBI Taxonomy" id="55529"/>
    <lineage>
        <taxon>Eukaryota</taxon>
        <taxon>Cryptophyceae</taxon>
        <taxon>Pyrenomonadales</taxon>
        <taxon>Geminigeraceae</taxon>
        <taxon>Guillardia</taxon>
    </lineage>
</organism>
<dbReference type="InterPro" id="IPR018253">
    <property type="entry name" value="DnaJ_domain_CS"/>
</dbReference>
<dbReference type="InterPro" id="IPR051339">
    <property type="entry name" value="DnaJ_subfamily_B"/>
</dbReference>
<gene>
    <name evidence="4" type="ORF">GTHE00462_LOCUS27965</name>
</gene>
<dbReference type="PROSITE" id="PS50076">
    <property type="entry name" value="DNAJ_2"/>
    <property type="match status" value="1"/>
</dbReference>
<proteinExistence type="predicted"/>
<dbReference type="Pfam" id="PF01556">
    <property type="entry name" value="DnaJ_C"/>
    <property type="match status" value="1"/>
</dbReference>
<dbReference type="SUPFAM" id="SSF49493">
    <property type="entry name" value="HSP40/DnaJ peptide-binding domain"/>
    <property type="match status" value="2"/>
</dbReference>
<dbReference type="PANTHER" id="PTHR24078:SF553">
    <property type="entry name" value="DNAJ HOMOLOG SUBFAMILY B MEMBER 5"/>
    <property type="match status" value="1"/>
</dbReference>
<protein>
    <recommendedName>
        <fullName evidence="3">J domain-containing protein</fullName>
    </recommendedName>
</protein>
<accession>A0A7S4P369</accession>
<dbReference type="EMBL" id="HBKN01035828">
    <property type="protein sequence ID" value="CAE2322113.1"/>
    <property type="molecule type" value="Transcribed_RNA"/>
</dbReference>
<dbReference type="CDD" id="cd10747">
    <property type="entry name" value="DnaJ_C"/>
    <property type="match status" value="1"/>
</dbReference>
<keyword evidence="1" id="KW-0143">Chaperone</keyword>